<evidence type="ECO:0000256" key="2">
    <source>
        <dbReference type="SAM" id="MobiDB-lite"/>
    </source>
</evidence>
<dbReference type="PROSITE" id="PS50005">
    <property type="entry name" value="TPR"/>
    <property type="match status" value="3"/>
</dbReference>
<feature type="region of interest" description="Disordered" evidence="2">
    <location>
        <begin position="157"/>
        <end position="222"/>
    </location>
</feature>
<feature type="repeat" description="TPR" evidence="1">
    <location>
        <begin position="107"/>
        <end position="140"/>
    </location>
</feature>
<dbReference type="PANTHER" id="PTHR44809:SF1">
    <property type="entry name" value="PROTEIN O-MANNOSYL-TRANSFERASE TMTC1"/>
    <property type="match status" value="1"/>
</dbReference>
<dbReference type="InterPro" id="IPR052943">
    <property type="entry name" value="TMTC_O-mannosyl-trnsfr"/>
</dbReference>
<feature type="repeat" description="TPR" evidence="1">
    <location>
        <begin position="73"/>
        <end position="106"/>
    </location>
</feature>
<feature type="signal peptide" evidence="3">
    <location>
        <begin position="1"/>
        <end position="28"/>
    </location>
</feature>
<keyword evidence="3" id="KW-0732">Signal</keyword>
<evidence type="ECO:0008006" key="6">
    <source>
        <dbReference type="Google" id="ProtNLM"/>
    </source>
</evidence>
<accession>A0A2G6KFV4</accession>
<gene>
    <name evidence="4" type="ORF">CSA56_07480</name>
</gene>
<reference evidence="4 5" key="1">
    <citation type="submission" date="2017-10" db="EMBL/GenBank/DDBJ databases">
        <title>Novel microbial diversity and functional potential in the marine mammal oral microbiome.</title>
        <authorList>
            <person name="Dudek N.K."/>
            <person name="Sun C.L."/>
            <person name="Burstein D."/>
            <person name="Kantor R.S."/>
            <person name="Aliaga Goltsman D.S."/>
            <person name="Bik E.M."/>
            <person name="Thomas B.C."/>
            <person name="Banfield J.F."/>
            <person name="Relman D.A."/>
        </authorList>
    </citation>
    <scope>NUCLEOTIDE SEQUENCE [LARGE SCALE GENOMIC DNA]</scope>
    <source>
        <strain evidence="4">DOLJORAL78_47_16</strain>
    </source>
</reference>
<organism evidence="4 5">
    <name type="scientific">candidate division KSB3 bacterium</name>
    <dbReference type="NCBI Taxonomy" id="2044937"/>
    <lineage>
        <taxon>Bacteria</taxon>
        <taxon>candidate division KSB3</taxon>
    </lineage>
</organism>
<comment type="caution">
    <text evidence="4">The sequence shown here is derived from an EMBL/GenBank/DDBJ whole genome shotgun (WGS) entry which is preliminary data.</text>
</comment>
<feature type="chain" id="PRO_5013707576" description="Tetratricopeptide repeat protein" evidence="3">
    <location>
        <begin position="29"/>
        <end position="336"/>
    </location>
</feature>
<name>A0A2G6KFV4_9BACT</name>
<protein>
    <recommendedName>
        <fullName evidence="6">Tetratricopeptide repeat protein</fullName>
    </recommendedName>
</protein>
<feature type="repeat" description="TPR" evidence="1">
    <location>
        <begin position="39"/>
        <end position="72"/>
    </location>
</feature>
<dbReference type="EMBL" id="PDSK01000084">
    <property type="protein sequence ID" value="PIE34553.1"/>
    <property type="molecule type" value="Genomic_DNA"/>
</dbReference>
<dbReference type="Gene3D" id="1.25.40.10">
    <property type="entry name" value="Tetratricopeptide repeat domain"/>
    <property type="match status" value="2"/>
</dbReference>
<keyword evidence="1" id="KW-0802">TPR repeat</keyword>
<dbReference type="SUPFAM" id="SSF48452">
    <property type="entry name" value="TPR-like"/>
    <property type="match status" value="2"/>
</dbReference>
<evidence type="ECO:0000313" key="4">
    <source>
        <dbReference type="EMBL" id="PIE34553.1"/>
    </source>
</evidence>
<dbReference type="SMART" id="SM00028">
    <property type="entry name" value="TPR"/>
    <property type="match status" value="4"/>
</dbReference>
<evidence type="ECO:0000313" key="5">
    <source>
        <dbReference type="Proteomes" id="UP000230821"/>
    </source>
</evidence>
<dbReference type="PANTHER" id="PTHR44809">
    <property type="match status" value="1"/>
</dbReference>
<dbReference type="InterPro" id="IPR019734">
    <property type="entry name" value="TPR_rpt"/>
</dbReference>
<evidence type="ECO:0000256" key="3">
    <source>
        <dbReference type="SAM" id="SignalP"/>
    </source>
</evidence>
<feature type="compositionally biased region" description="Basic and acidic residues" evidence="2">
    <location>
        <begin position="159"/>
        <end position="193"/>
    </location>
</feature>
<proteinExistence type="predicted"/>
<evidence type="ECO:0000256" key="1">
    <source>
        <dbReference type="PROSITE-ProRule" id="PRU00339"/>
    </source>
</evidence>
<sequence length="336" mass="38550">MKGTPYRTLLYLLCLGSLVLFCSSRTHGQTDPRRRRGMARELYHEGVFYGKQGKYIEAESALEKALEYYPAYADAYNALGVVSHRQKKNQQAIEYYVLAIETDPHHVKARTNLALVFHEQRHDEKALRQLEKVLEIHPDYGPAQQLIRTVKRNAVEQAAQERERQKSEQAAQERERQKSEQAAQERERQEKASQKSPPPPVVKKEASSKKSRSQKSPFAAGTKLFREGKVEAGIQSYQHTLSRLPRSAEGYTLLGMAYREQSRITLENKWFQHRVKALTTALTCDARYVPALIGLAELSFEQGDFRATKIYLRDALTYQPDHPAKAQIEAILRHMP</sequence>
<dbReference type="AlphaFoldDB" id="A0A2G6KFV4"/>
<dbReference type="InterPro" id="IPR011990">
    <property type="entry name" value="TPR-like_helical_dom_sf"/>
</dbReference>
<dbReference type="Pfam" id="PF13432">
    <property type="entry name" value="TPR_16"/>
    <property type="match status" value="1"/>
</dbReference>
<dbReference type="Proteomes" id="UP000230821">
    <property type="component" value="Unassembled WGS sequence"/>
</dbReference>